<dbReference type="RefSeq" id="WP_133109053.1">
    <property type="nucleotide sequence ID" value="NZ_SMNA01000009.1"/>
</dbReference>
<dbReference type="InterPro" id="IPR001387">
    <property type="entry name" value="Cro/C1-type_HTH"/>
</dbReference>
<protein>
    <submittedName>
        <fullName evidence="3">XRE family transcriptional regulator</fullName>
    </submittedName>
</protein>
<dbReference type="SMART" id="SM00530">
    <property type="entry name" value="HTH_XRE"/>
    <property type="match status" value="1"/>
</dbReference>
<name>A0ABY2DZM0_9MICO</name>
<comment type="caution">
    <text evidence="3">The sequence shown here is derived from an EMBL/GenBank/DDBJ whole genome shotgun (WGS) entry which is preliminary data.</text>
</comment>
<dbReference type="CDD" id="cd00093">
    <property type="entry name" value="HTH_XRE"/>
    <property type="match status" value="1"/>
</dbReference>
<dbReference type="Proteomes" id="UP000504882">
    <property type="component" value="Unassembled WGS sequence"/>
</dbReference>
<keyword evidence="4" id="KW-1185">Reference proteome</keyword>
<evidence type="ECO:0000259" key="2">
    <source>
        <dbReference type="PROSITE" id="PS50943"/>
    </source>
</evidence>
<dbReference type="InterPro" id="IPR010982">
    <property type="entry name" value="Lambda_DNA-bd_dom_sf"/>
</dbReference>
<evidence type="ECO:0000313" key="3">
    <source>
        <dbReference type="EMBL" id="TDE90339.1"/>
    </source>
</evidence>
<gene>
    <name evidence="3" type="ORF">EXU48_17905</name>
</gene>
<dbReference type="Pfam" id="PF13560">
    <property type="entry name" value="HTH_31"/>
    <property type="match status" value="1"/>
</dbReference>
<proteinExistence type="predicted"/>
<feature type="compositionally biased region" description="Polar residues" evidence="1">
    <location>
        <begin position="102"/>
        <end position="115"/>
    </location>
</feature>
<organism evidence="3 4">
    <name type="scientific">Occultella glacieicola</name>
    <dbReference type="NCBI Taxonomy" id="2518684"/>
    <lineage>
        <taxon>Bacteria</taxon>
        <taxon>Bacillati</taxon>
        <taxon>Actinomycetota</taxon>
        <taxon>Actinomycetes</taxon>
        <taxon>Micrococcales</taxon>
        <taxon>Ruaniaceae</taxon>
        <taxon>Occultella</taxon>
    </lineage>
</organism>
<evidence type="ECO:0000313" key="4">
    <source>
        <dbReference type="Proteomes" id="UP000504882"/>
    </source>
</evidence>
<sequence>MGQLIEFPADRRATTARPRVRRARPEPAERVATGPAAPGQAAPPLPEPVQIEPPRRLPTPDHRPTRTPSSTPRPGDRGAQPRPLLWREAVGHALRAERSDQGRTQGDVASQAGVSTQYLSEIERGRKEPSSEILEAIGQSLGLDLGTLTGRVSRALRTQGPVLRAA</sequence>
<feature type="compositionally biased region" description="Basic and acidic residues" evidence="1">
    <location>
        <begin position="53"/>
        <end position="64"/>
    </location>
</feature>
<dbReference type="PROSITE" id="PS50943">
    <property type="entry name" value="HTH_CROC1"/>
    <property type="match status" value="1"/>
</dbReference>
<feature type="compositionally biased region" description="Low complexity" evidence="1">
    <location>
        <begin position="30"/>
        <end position="40"/>
    </location>
</feature>
<accession>A0ABY2DZM0</accession>
<dbReference type="EMBL" id="SMNA01000009">
    <property type="protein sequence ID" value="TDE90339.1"/>
    <property type="molecule type" value="Genomic_DNA"/>
</dbReference>
<feature type="region of interest" description="Disordered" evidence="1">
    <location>
        <begin position="1"/>
        <end position="115"/>
    </location>
</feature>
<reference evidence="3 4" key="1">
    <citation type="submission" date="2019-03" db="EMBL/GenBank/DDBJ databases">
        <title>Genomic features of bacteria from cold environments.</title>
        <authorList>
            <person name="Shen L."/>
        </authorList>
    </citation>
    <scope>NUCLEOTIDE SEQUENCE [LARGE SCALE GENOMIC DNA]</scope>
    <source>
        <strain evidence="4">T3246-1</strain>
    </source>
</reference>
<evidence type="ECO:0000256" key="1">
    <source>
        <dbReference type="SAM" id="MobiDB-lite"/>
    </source>
</evidence>
<dbReference type="SUPFAM" id="SSF47413">
    <property type="entry name" value="lambda repressor-like DNA-binding domains"/>
    <property type="match status" value="1"/>
</dbReference>
<dbReference type="Gene3D" id="1.10.260.40">
    <property type="entry name" value="lambda repressor-like DNA-binding domains"/>
    <property type="match status" value="1"/>
</dbReference>
<feature type="domain" description="HTH cro/C1-type" evidence="2">
    <location>
        <begin position="94"/>
        <end position="148"/>
    </location>
</feature>